<dbReference type="GO" id="GO:0032324">
    <property type="term" value="P:molybdopterin cofactor biosynthetic process"/>
    <property type="evidence" value="ECO:0007669"/>
    <property type="project" value="UniProtKB-ARBA"/>
</dbReference>
<dbReference type="Proteomes" id="UP000278981">
    <property type="component" value="Unassembled WGS sequence"/>
</dbReference>
<dbReference type="InterPro" id="IPR058240">
    <property type="entry name" value="rSAM_sf"/>
</dbReference>
<evidence type="ECO:0000313" key="10">
    <source>
        <dbReference type="EMBL" id="RQX19816.1"/>
    </source>
</evidence>
<dbReference type="SUPFAM" id="SSF102114">
    <property type="entry name" value="Radical SAM enzymes"/>
    <property type="match status" value="1"/>
</dbReference>
<organism evidence="10 11">
    <name type="scientific">Micromonospora ureilytica</name>
    <dbReference type="NCBI Taxonomy" id="709868"/>
    <lineage>
        <taxon>Bacteria</taxon>
        <taxon>Bacillati</taxon>
        <taxon>Actinomycetota</taxon>
        <taxon>Actinomycetes</taxon>
        <taxon>Micromonosporales</taxon>
        <taxon>Micromonosporaceae</taxon>
        <taxon>Micromonospora</taxon>
    </lineage>
</organism>
<dbReference type="InterPro" id="IPR000385">
    <property type="entry name" value="MoaA_NifB_PqqE_Fe-S-bd_CS"/>
</dbReference>
<dbReference type="NCBIfam" id="TIGR04403">
    <property type="entry name" value="rSAM_skfB"/>
    <property type="match status" value="1"/>
</dbReference>
<dbReference type="SFLD" id="SFLDG01067">
    <property type="entry name" value="SPASM/twitch_domain_containing"/>
    <property type="match status" value="1"/>
</dbReference>
<dbReference type="Pfam" id="PF04055">
    <property type="entry name" value="Radical_SAM"/>
    <property type="match status" value="1"/>
</dbReference>
<dbReference type="Gene3D" id="3.20.20.70">
    <property type="entry name" value="Aldolase class I"/>
    <property type="match status" value="1"/>
</dbReference>
<protein>
    <submittedName>
        <fullName evidence="10">Sporulation killing factor system radical SAM maturase</fullName>
    </submittedName>
</protein>
<name>A0A3N9Y3P8_9ACTN</name>
<dbReference type="CDD" id="cd01335">
    <property type="entry name" value="Radical_SAM"/>
    <property type="match status" value="1"/>
</dbReference>
<dbReference type="AlphaFoldDB" id="A0A3N9Y3P8"/>
<evidence type="ECO:0000256" key="6">
    <source>
        <dbReference type="ARBA" id="ARBA00023004"/>
    </source>
</evidence>
<comment type="cofactor">
    <cofactor evidence="1">
        <name>[4Fe-4S] cluster</name>
        <dbReference type="ChEBI" id="CHEBI:49883"/>
    </cofactor>
</comment>
<dbReference type="GO" id="GO:0016491">
    <property type="term" value="F:oxidoreductase activity"/>
    <property type="evidence" value="ECO:0007669"/>
    <property type="project" value="UniProtKB-KW"/>
</dbReference>
<evidence type="ECO:0000256" key="7">
    <source>
        <dbReference type="ARBA" id="ARBA00023014"/>
    </source>
</evidence>
<dbReference type="SFLD" id="SFLDG01386">
    <property type="entry name" value="main_SPASM_domain-containing"/>
    <property type="match status" value="1"/>
</dbReference>
<dbReference type="SFLD" id="SFLDS00029">
    <property type="entry name" value="Radical_SAM"/>
    <property type="match status" value="1"/>
</dbReference>
<dbReference type="InterPro" id="IPR030915">
    <property type="entry name" value="rSAM_SkfB"/>
</dbReference>
<dbReference type="InterPro" id="IPR007197">
    <property type="entry name" value="rSAM"/>
</dbReference>
<keyword evidence="3" id="KW-0949">S-adenosyl-L-methionine</keyword>
<accession>A0A3N9Y3P8</accession>
<sequence length="448" mass="47754">MTTALSHASGDSVAGTADPPSPDWGIHLQPVGGLLVDRNSLNYVRLSSEALEIALQLARTRSVARTARIRAGTSRRDPDEVQAEMVEALSGSWLTSSWLNGALDQPLRVSGSTDAYLPLLASLQLTNRCNLSCSFCYASSGPALPGELTADDWVKVLERLAQSGIAAVTLTGGEPTIARDFRRILATATALIDHVDIFTNGLHWSDELVAMAAACGNIRAQISIDGRAERHDLIRGRAGAYNESLHTMRRLTAAGVPVIVAMTVTPANYRDVAAVVSDVDSAGARLFRAGRVVPVGRGDQDGFGLTPDQVADVIRQFQETRHLNLESLGWDQCADLGEQLAPIGLPVEFLTPGYLSWHVRADGQVTPCQIEAESFGRILAEPLERIGESGRLATVRSTARGCRCIRRLNPTDDVDLPFGLTPGPSTRLDTATSSCCGTARCGSGCGDD</sequence>
<keyword evidence="2" id="KW-0004">4Fe-4S</keyword>
<evidence type="ECO:0000256" key="8">
    <source>
        <dbReference type="SAM" id="MobiDB-lite"/>
    </source>
</evidence>
<proteinExistence type="predicted"/>
<evidence type="ECO:0000259" key="9">
    <source>
        <dbReference type="PROSITE" id="PS51918"/>
    </source>
</evidence>
<reference evidence="10 11" key="1">
    <citation type="submission" date="2018-04" db="EMBL/GenBank/DDBJ databases">
        <title>Micromonosporas from Atacama Desert.</title>
        <authorList>
            <person name="Carro L."/>
            <person name="Klenk H.-P."/>
            <person name="Goodfellow M."/>
        </authorList>
    </citation>
    <scope>NUCLEOTIDE SEQUENCE [LARGE SCALE GENOMIC DNA]</scope>
    <source>
        <strain evidence="10 11">LB19</strain>
    </source>
</reference>
<gene>
    <name evidence="10" type="primary">skfB</name>
    <name evidence="10" type="ORF">DDE19_02855</name>
</gene>
<evidence type="ECO:0000256" key="5">
    <source>
        <dbReference type="ARBA" id="ARBA00023002"/>
    </source>
</evidence>
<comment type="caution">
    <text evidence="10">The sequence shown here is derived from an EMBL/GenBank/DDBJ whole genome shotgun (WGS) entry which is preliminary data.</text>
</comment>
<dbReference type="GO" id="GO:0051539">
    <property type="term" value="F:4 iron, 4 sulfur cluster binding"/>
    <property type="evidence" value="ECO:0007669"/>
    <property type="project" value="UniProtKB-KW"/>
</dbReference>
<dbReference type="EMBL" id="QDGB01000141">
    <property type="protein sequence ID" value="RQX19816.1"/>
    <property type="molecule type" value="Genomic_DNA"/>
</dbReference>
<dbReference type="PANTHER" id="PTHR11228:SF7">
    <property type="entry name" value="PQQA PEPTIDE CYCLASE"/>
    <property type="match status" value="1"/>
</dbReference>
<dbReference type="PANTHER" id="PTHR11228">
    <property type="entry name" value="RADICAL SAM DOMAIN PROTEIN"/>
    <property type="match status" value="1"/>
</dbReference>
<dbReference type="GO" id="GO:0046872">
    <property type="term" value="F:metal ion binding"/>
    <property type="evidence" value="ECO:0007669"/>
    <property type="project" value="UniProtKB-KW"/>
</dbReference>
<evidence type="ECO:0000256" key="1">
    <source>
        <dbReference type="ARBA" id="ARBA00001966"/>
    </source>
</evidence>
<feature type="domain" description="Radical SAM core" evidence="9">
    <location>
        <begin position="115"/>
        <end position="332"/>
    </location>
</feature>
<evidence type="ECO:0000256" key="3">
    <source>
        <dbReference type="ARBA" id="ARBA00022691"/>
    </source>
</evidence>
<dbReference type="InterPro" id="IPR050377">
    <property type="entry name" value="Radical_SAM_PqqE_MftC-like"/>
</dbReference>
<evidence type="ECO:0000256" key="2">
    <source>
        <dbReference type="ARBA" id="ARBA00022485"/>
    </source>
</evidence>
<dbReference type="PROSITE" id="PS51918">
    <property type="entry name" value="RADICAL_SAM"/>
    <property type="match status" value="1"/>
</dbReference>
<keyword evidence="4" id="KW-0479">Metal-binding</keyword>
<dbReference type="PROSITE" id="PS01305">
    <property type="entry name" value="MOAA_NIFB_PQQE"/>
    <property type="match status" value="1"/>
</dbReference>
<evidence type="ECO:0000256" key="4">
    <source>
        <dbReference type="ARBA" id="ARBA00022723"/>
    </source>
</evidence>
<keyword evidence="6" id="KW-0408">Iron</keyword>
<feature type="region of interest" description="Disordered" evidence="8">
    <location>
        <begin position="1"/>
        <end position="22"/>
    </location>
</feature>
<dbReference type="OrthoDB" id="9782387at2"/>
<dbReference type="InterPro" id="IPR006638">
    <property type="entry name" value="Elp3/MiaA/NifB-like_rSAM"/>
</dbReference>
<dbReference type="RefSeq" id="WP_124815895.1">
    <property type="nucleotide sequence ID" value="NZ_QDGB01000141.1"/>
</dbReference>
<dbReference type="SMART" id="SM00729">
    <property type="entry name" value="Elp3"/>
    <property type="match status" value="1"/>
</dbReference>
<evidence type="ECO:0000313" key="11">
    <source>
        <dbReference type="Proteomes" id="UP000278981"/>
    </source>
</evidence>
<keyword evidence="7" id="KW-0411">Iron-sulfur</keyword>
<keyword evidence="5" id="KW-0560">Oxidoreductase</keyword>
<dbReference type="InterPro" id="IPR013785">
    <property type="entry name" value="Aldolase_TIM"/>
</dbReference>